<dbReference type="InterPro" id="IPR002327">
    <property type="entry name" value="Cyt_c_1A/1B"/>
</dbReference>
<evidence type="ECO:0000256" key="6">
    <source>
        <dbReference type="ARBA" id="ARBA00022982"/>
    </source>
</evidence>
<dbReference type="GO" id="GO:0046872">
    <property type="term" value="F:metal ion binding"/>
    <property type="evidence" value="ECO:0007669"/>
    <property type="project" value="UniProtKB-KW"/>
</dbReference>
<dbReference type="InterPro" id="IPR009056">
    <property type="entry name" value="Cyt_c-like_dom"/>
</dbReference>
<evidence type="ECO:0000313" key="13">
    <source>
        <dbReference type="Proteomes" id="UP000192330"/>
    </source>
</evidence>
<proteinExistence type="predicted"/>
<evidence type="ECO:0000256" key="7">
    <source>
        <dbReference type="ARBA" id="ARBA00023004"/>
    </source>
</evidence>
<dbReference type="Pfam" id="PF00400">
    <property type="entry name" value="WD40"/>
    <property type="match status" value="4"/>
</dbReference>
<dbReference type="PROSITE" id="PS50294">
    <property type="entry name" value="WD_REPEATS_REGION"/>
    <property type="match status" value="1"/>
</dbReference>
<evidence type="ECO:0000256" key="2">
    <source>
        <dbReference type="ARBA" id="ARBA00022574"/>
    </source>
</evidence>
<keyword evidence="2 8" id="KW-0853">WD repeat</keyword>
<dbReference type="Pfam" id="PF00034">
    <property type="entry name" value="Cytochrom_C"/>
    <property type="match status" value="1"/>
</dbReference>
<feature type="repeat" description="WD" evidence="8">
    <location>
        <begin position="24"/>
        <end position="55"/>
    </location>
</feature>
<dbReference type="InterPro" id="IPR015943">
    <property type="entry name" value="WD40/YVTN_repeat-like_dom_sf"/>
</dbReference>
<dbReference type="GO" id="GO:0020037">
    <property type="term" value="F:heme binding"/>
    <property type="evidence" value="ECO:0007669"/>
    <property type="project" value="InterPro"/>
</dbReference>
<gene>
    <name evidence="12" type="ORF">SAMN06295998_103104</name>
</gene>
<dbReference type="RefSeq" id="WP_143514502.1">
    <property type="nucleotide sequence ID" value="NZ_FWYD01000003.1"/>
</dbReference>
<evidence type="ECO:0000259" key="11">
    <source>
        <dbReference type="PROSITE" id="PS51007"/>
    </source>
</evidence>
<evidence type="ECO:0000256" key="10">
    <source>
        <dbReference type="SAM" id="SignalP"/>
    </source>
</evidence>
<keyword evidence="1" id="KW-0813">Transport</keyword>
<accession>A0A1W2ALH2</accession>
<organism evidence="12 13">
    <name type="scientific">Primorskyibacter flagellatus</name>
    <dbReference type="NCBI Taxonomy" id="1387277"/>
    <lineage>
        <taxon>Bacteria</taxon>
        <taxon>Pseudomonadati</taxon>
        <taxon>Pseudomonadota</taxon>
        <taxon>Alphaproteobacteria</taxon>
        <taxon>Rhodobacterales</taxon>
        <taxon>Roseobacteraceae</taxon>
        <taxon>Primorskyibacter</taxon>
    </lineage>
</organism>
<evidence type="ECO:0000256" key="4">
    <source>
        <dbReference type="ARBA" id="ARBA00022723"/>
    </source>
</evidence>
<keyword evidence="6" id="KW-0249">Electron transport</keyword>
<feature type="chain" id="PRO_5012031852" evidence="10">
    <location>
        <begin position="19"/>
        <end position="439"/>
    </location>
</feature>
<keyword evidence="5" id="KW-0677">Repeat</keyword>
<evidence type="ECO:0000313" key="12">
    <source>
        <dbReference type="EMBL" id="SMC61547.1"/>
    </source>
</evidence>
<dbReference type="PROSITE" id="PS50082">
    <property type="entry name" value="WD_REPEATS_2"/>
    <property type="match status" value="2"/>
</dbReference>
<dbReference type="AlphaFoldDB" id="A0A1W2ALH2"/>
<protein>
    <submittedName>
        <fullName evidence="12">Cytochrome c</fullName>
    </submittedName>
</protein>
<dbReference type="PROSITE" id="PS51007">
    <property type="entry name" value="CYTC"/>
    <property type="match status" value="1"/>
</dbReference>
<keyword evidence="4 9" id="KW-0479">Metal-binding</keyword>
<evidence type="ECO:0000256" key="8">
    <source>
        <dbReference type="PROSITE-ProRule" id="PRU00221"/>
    </source>
</evidence>
<dbReference type="InterPro" id="IPR036322">
    <property type="entry name" value="WD40_repeat_dom_sf"/>
</dbReference>
<dbReference type="Proteomes" id="UP000192330">
    <property type="component" value="Unassembled WGS sequence"/>
</dbReference>
<evidence type="ECO:0000256" key="3">
    <source>
        <dbReference type="ARBA" id="ARBA00022617"/>
    </source>
</evidence>
<keyword evidence="10" id="KW-0732">Signal</keyword>
<feature type="signal peptide" evidence="10">
    <location>
        <begin position="1"/>
        <end position="18"/>
    </location>
</feature>
<evidence type="ECO:0000256" key="5">
    <source>
        <dbReference type="ARBA" id="ARBA00022737"/>
    </source>
</evidence>
<dbReference type="InterPro" id="IPR036909">
    <property type="entry name" value="Cyt_c-like_dom_sf"/>
</dbReference>
<dbReference type="PANTHER" id="PTHR22847:SF637">
    <property type="entry name" value="WD REPEAT DOMAIN 5B"/>
    <property type="match status" value="1"/>
</dbReference>
<dbReference type="PRINTS" id="PR00604">
    <property type="entry name" value="CYTCHRMECIAB"/>
</dbReference>
<sequence length="439" mass="46785">MQRALILAIWLCATSAGAQDFTTLKGHGGPIMDIAVDGDGRVATASFDNSVGLWEGGAPVWLEGHAAAVGVVTFHGDGMLVSGGDDFSVRLWSEGGVSRVLGQHRGKVTDVAVSTEAGLVASASWDGTIGLMPLDADWASAHYPPLEEPEPRFLEAPGAVNAVAFSGPDTLYAGTSTGELMRFDLAKGAMLPIIRHGFGINEVIVTDDWIAYGAVDGGTRIIDHEGAEIADFTLDRRPILSMAHHAGTHQLAVGDGHGYIMMLDTEDWRITRDFRATREGPVWALAFSPDGTTIWAGGLDDVAFGWPVAALDAFEPGISGARSFLRPAEDMSNGERQFMRKCSICHALGAEASRKAGPSLHGLFGRRAGTVPGYNYSATLTGSTILWDETTVDALFDEGPDHYVPGTKMPMQVIAAQQDRADLIEFLKQATRAPVEHEE</sequence>
<feature type="repeat" description="WD" evidence="8">
    <location>
        <begin position="62"/>
        <end position="93"/>
    </location>
</feature>
<name>A0A1W2ALH2_9RHOB</name>
<dbReference type="GO" id="GO:0009055">
    <property type="term" value="F:electron transfer activity"/>
    <property type="evidence" value="ECO:0007669"/>
    <property type="project" value="InterPro"/>
</dbReference>
<feature type="domain" description="Cytochrome c" evidence="11">
    <location>
        <begin position="329"/>
        <end position="431"/>
    </location>
</feature>
<dbReference type="SUPFAM" id="SSF46626">
    <property type="entry name" value="Cytochrome c"/>
    <property type="match status" value="1"/>
</dbReference>
<dbReference type="STRING" id="1387277.SAMN06295998_103104"/>
<dbReference type="InterPro" id="IPR001680">
    <property type="entry name" value="WD40_rpt"/>
</dbReference>
<dbReference type="Gene3D" id="2.130.10.10">
    <property type="entry name" value="YVTN repeat-like/Quinoprotein amine dehydrogenase"/>
    <property type="match status" value="2"/>
</dbReference>
<reference evidence="12 13" key="1">
    <citation type="submission" date="2017-04" db="EMBL/GenBank/DDBJ databases">
        <authorList>
            <person name="Afonso C.L."/>
            <person name="Miller P.J."/>
            <person name="Scott M.A."/>
            <person name="Spackman E."/>
            <person name="Goraichik I."/>
            <person name="Dimitrov K.M."/>
            <person name="Suarez D.L."/>
            <person name="Swayne D.E."/>
        </authorList>
    </citation>
    <scope>NUCLEOTIDE SEQUENCE [LARGE SCALE GENOMIC DNA]</scope>
    <source>
        <strain evidence="12 13">CGMCC 1.12644</strain>
    </source>
</reference>
<evidence type="ECO:0000256" key="9">
    <source>
        <dbReference type="PROSITE-ProRule" id="PRU00433"/>
    </source>
</evidence>
<keyword evidence="3 9" id="KW-0349">Heme</keyword>
<dbReference type="Gene3D" id="1.10.760.10">
    <property type="entry name" value="Cytochrome c-like domain"/>
    <property type="match status" value="1"/>
</dbReference>
<dbReference type="EMBL" id="FWYD01000003">
    <property type="protein sequence ID" value="SMC61547.1"/>
    <property type="molecule type" value="Genomic_DNA"/>
</dbReference>
<keyword evidence="13" id="KW-1185">Reference proteome</keyword>
<dbReference type="SMART" id="SM00320">
    <property type="entry name" value="WD40"/>
    <property type="match status" value="6"/>
</dbReference>
<keyword evidence="7 9" id="KW-0408">Iron</keyword>
<evidence type="ECO:0000256" key="1">
    <source>
        <dbReference type="ARBA" id="ARBA00022448"/>
    </source>
</evidence>
<dbReference type="SUPFAM" id="SSF50978">
    <property type="entry name" value="WD40 repeat-like"/>
    <property type="match status" value="1"/>
</dbReference>
<dbReference type="PANTHER" id="PTHR22847">
    <property type="entry name" value="WD40 REPEAT PROTEIN"/>
    <property type="match status" value="1"/>
</dbReference>
<dbReference type="OrthoDB" id="9805828at2"/>